<dbReference type="InterPro" id="IPR031325">
    <property type="entry name" value="RHS_repeat"/>
</dbReference>
<dbReference type="InterPro" id="IPR006530">
    <property type="entry name" value="YD"/>
</dbReference>
<dbReference type="InterPro" id="IPR018392">
    <property type="entry name" value="LysM"/>
</dbReference>
<keyword evidence="3" id="KW-0472">Membrane</keyword>
<dbReference type="EMBL" id="JBDIME010000050">
    <property type="protein sequence ID" value="MEN2793487.1"/>
    <property type="molecule type" value="Genomic_DNA"/>
</dbReference>
<comment type="caution">
    <text evidence="5">The sequence shown here is derived from an EMBL/GenBank/DDBJ whole genome shotgun (WGS) entry which is preliminary data.</text>
</comment>
<dbReference type="NCBIfam" id="TIGR01643">
    <property type="entry name" value="YD_repeat_2x"/>
    <property type="match status" value="11"/>
</dbReference>
<keyword evidence="6" id="KW-1185">Reference proteome</keyword>
<dbReference type="Pfam" id="PF01476">
    <property type="entry name" value="LysM"/>
    <property type="match status" value="1"/>
</dbReference>
<dbReference type="RefSeq" id="WP_343892286.1">
    <property type="nucleotide sequence ID" value="NZ_BAAAEH010000056.1"/>
</dbReference>
<evidence type="ECO:0000256" key="1">
    <source>
        <dbReference type="ARBA" id="ARBA00022737"/>
    </source>
</evidence>
<dbReference type="Pfam" id="PF13946">
    <property type="entry name" value="DUF4214"/>
    <property type="match status" value="1"/>
</dbReference>
<dbReference type="PANTHER" id="PTHR32305">
    <property type="match status" value="1"/>
</dbReference>
<feature type="region of interest" description="Disordered" evidence="2">
    <location>
        <begin position="3529"/>
        <end position="3552"/>
    </location>
</feature>
<gene>
    <name evidence="5" type="ORF">ABC974_27970</name>
</gene>
<evidence type="ECO:0000256" key="2">
    <source>
        <dbReference type="SAM" id="MobiDB-lite"/>
    </source>
</evidence>
<organism evidence="5 6">
    <name type="scientific">Sphingomonas oligophenolica</name>
    <dbReference type="NCBI Taxonomy" id="301154"/>
    <lineage>
        <taxon>Bacteria</taxon>
        <taxon>Pseudomonadati</taxon>
        <taxon>Pseudomonadota</taxon>
        <taxon>Alphaproteobacteria</taxon>
        <taxon>Sphingomonadales</taxon>
        <taxon>Sphingomonadaceae</taxon>
        <taxon>Sphingomonas</taxon>
    </lineage>
</organism>
<protein>
    <submittedName>
        <fullName evidence="5">DUF4214 domain-containing protein</fullName>
    </submittedName>
</protein>
<dbReference type="Gene3D" id="2.180.10.10">
    <property type="entry name" value="RHS repeat-associated core"/>
    <property type="match status" value="10"/>
</dbReference>
<dbReference type="InterPro" id="IPR036779">
    <property type="entry name" value="LysM_dom_sf"/>
</dbReference>
<feature type="transmembrane region" description="Helical" evidence="3">
    <location>
        <begin position="3561"/>
        <end position="3587"/>
    </location>
</feature>
<dbReference type="Pfam" id="PF05593">
    <property type="entry name" value="RHS_repeat"/>
    <property type="match status" value="7"/>
</dbReference>
<dbReference type="PROSITE" id="PS51782">
    <property type="entry name" value="LYSM"/>
    <property type="match status" value="1"/>
</dbReference>
<feature type="transmembrane region" description="Helical" evidence="3">
    <location>
        <begin position="3599"/>
        <end position="3625"/>
    </location>
</feature>
<dbReference type="InterPro" id="IPR025282">
    <property type="entry name" value="DUF4214"/>
</dbReference>
<accession>A0ABU9YCQ3</accession>
<dbReference type="InterPro" id="IPR056823">
    <property type="entry name" value="TEN-like_YD-shell"/>
</dbReference>
<keyword evidence="3" id="KW-0812">Transmembrane</keyword>
<reference evidence="5 6" key="1">
    <citation type="submission" date="2024-05" db="EMBL/GenBank/DDBJ databases">
        <authorList>
            <person name="Liu Q."/>
            <person name="Xin Y.-H."/>
        </authorList>
    </citation>
    <scope>NUCLEOTIDE SEQUENCE [LARGE SCALE GENOMIC DNA]</scope>
    <source>
        <strain evidence="5 6">CGMCC 1.10181</strain>
    </source>
</reference>
<dbReference type="CDD" id="cd00118">
    <property type="entry name" value="LysM"/>
    <property type="match status" value="1"/>
</dbReference>
<evidence type="ECO:0000259" key="4">
    <source>
        <dbReference type="PROSITE" id="PS51782"/>
    </source>
</evidence>
<dbReference type="PANTHER" id="PTHR32305:SF15">
    <property type="entry name" value="PROTEIN RHSA-RELATED"/>
    <property type="match status" value="1"/>
</dbReference>
<dbReference type="Pfam" id="PF25023">
    <property type="entry name" value="TEN_YD-shell"/>
    <property type="match status" value="1"/>
</dbReference>
<sequence>MTFTYTGNLVTRITSADGDYTNLVYSGTQLVQLDTFAPGSGSTPTLTRTYYTYDTSGRLSKVVTDLTPEDHVKIDGNVYTTTYTYDGTSNRVASIAQTDGSLVSFAYTLAGSDYRVTSVTQTVASGVTRLTTFSYDTTARKTTITDPLLQNTVLSYDANGNLTQIVAPPANASTASQIRQFTYDANGNVTSVNEGDGNVVTYTYDAYGNWISRVDSLGNTTERTYVPGLSLLQAETHYIAPDPDGAGSGTASTPQTTRYVYTATRNLAYSVSAEGTVTAYTYDTAGKQLSAIEYVGSKYDTSALTTTQMPTATALSTWIGTIDQSAARRTENIYDTRENLASTLSYSKLLSTGAFDTSSELTKTSYTYNQAGLLLNRQTVVEGVTKTESYTYDGLGRTKSTSDYNSISTTVLFADSSRTTTVTLANGSTEISVYDLAGELISFTKTGTGVTSQTTTYKYDALGRLKLTTDPLGNHTYFFYDGAGRKTAAVDESGSITEYRYDAENNVTSTTRYSTRLAYSQLIDGSGNLLAVTLDAVRPSATSDDRWAFNIYDLSERLVQTIDGTGATTVYTYDGLSQLVSTTQYASLVSPANIAALKASETTNLFPGNPSSWTIFGASQAGSAIEGASAYKFTQTATGAAGGFALYAPMASAGQASTFQVTLMGYGSTTSALLALYGPSGGWGDTTNTKATILSGPGSLTNGTGGSVNITGLSTSVGTTIEITRVYTATDSQVQPVVYINGTTATAGSAIIVAPPVLNSRLHSPTYLPNADANNDRVSRMFYDKDGNLIGALDAEGYLTQNIYDAGGLKTQTIAYATQTNTAYWASGTFAQLLPATNASDIHHWMLYDARGLMAASIDGEGDLTRYSYTAQGDLAQIVSGQKLNPSTLISTPPTLATLPSAPTGTVLDTTAYTRDAYGHVLTATRTLTTTPSSVTTVTSYAYDSLYNVTSTTTQYESSDPHVFNQTYDLHGRLTSSTNAENTLTTNYTYDVDDHLIATNAAGAKSLNYYNADGTLAYAIDPLGQVTEYRYNAFDQVADTILYAKRIATATLATMTGGAASSVASTISALATSGADSDVHADYNVDGTVKDRIDALGATTAYSYDAFGDLITEVDPLDATVPSTIQTTKTYDRRGLLKTQVVDSASGGKAITTSYGYDAFGRAVTLTDPASHAMSKTYDRAGRLLTATDALGHMTTYNYDGRGNLAAVQDVLGNVTRYVYDNAERLIYTVDALGGVTQRSYDNEGRVVVTQAYSTAISLSGLATIASASDIASRVTASSGKDEITHSVYDRDGKLRYSVDALNFLTEYDYDATGNAIRSIAYSTAISAGATYTVAGIQAQISVMTSGAISASPITRNVYNADHQRTWTIDALGYVTAYSYDTRGNVIKQQRVAVAYTATGDPSDATMATWLTTNGSATNDRISRAIYDQDGRLRFSIDAENYITQYTYNAAGSVRYTTRFGDRFDSSGAYTAFTDSTTLAQAISYVAVPPSPTKPPATTEFIYDTAGRLKETVDPTLVHTVLTLNQLGQATTTVIAPGTTDEVTTFQSYDALGRVTATTRAFGQAEATTTSYRYDALGRVTDKLDGNGNAAIAALVGTPTQTQIDAVWAAYATHYTYDANGNVLTTSVPLDATHPNAVTTNSYDAFGNLVQVVDPRNNVGYFYYNALNQLTLQVDPEGYATRTTYTFTGKTETVTHYATRVSWTGTPGPANLPNVTAASAKDAVSSFTYDKLDRVKSTAQVTDTNAADNITESYTYNAFGDRDTVVNKLGGLTTNSFDKRGLLTSEIVQVTAAGATVTNTYAYDARGNRIQMVEASGASEHRTTTYAYDKLDRLVTTTHDRVNVVGQNLVDQPSVVPTETIVYDRRGDVIARTDAAGNLTLSYYDRLGRKTAEISPVGTYSAWTYDKNGNVQTATVYGSAITALPLDPNSAVAQIYRLYDLTLGRMPTTQEVTDWLWRMANLYPNAVQPAAEGWPSVDPNGEKMGTLEAICAEILGDAGVQARLGAADNSAFISQLYQCAFRRAPTSTETSVWLANISAGWTRAGMLAFFNEHGDHRTLTAGLIAASAADSPKPDPVNPSDCRTTTYTYDRNNRLKTTSGAAITTGQFVNGTYVTATTAPVATNDYDANGNIVRTTDANGNSVYTYFDRLGRKTGQVDAAGYLTTWLPDANGNVLLEVRYAQKPTAAVGLDSDPLTLSRSVSVSADDRITLFSYDSSGRRLTERRLGLQGYTIDTNGNLITQTTRLSDQRNVDLDGPAMQVYRMYDVVLGRAPNSGEIAEWSAYLIQHQNDTSPENINQYGNILLDNNANALEAMATYILTDSGVQAHMGGAASTNTVFVATLYQNAFRRQATQSEIDVWTANLANGWTRGGVLAFFSEYPEHRALIDGQSSLVSYTYNALGEALTKTEANGDTTTYTYDAIGRTLSETDPSHTNQNAQSVARLTTYTYDGLNNVLTTTVSDALGNSGGEQHVTTNVYGAGGRLMSSTDAANFTHNYAYDAQGNVIRDSYSRLKADGTSITEAVVYNYDAARRATSHTTARLSGATWVFTDAAGVAYDKNWVRYDGYGEMTGQGITAATAGTPTYQQTYSYNAAGQVWSSNSGDGVQKFYVYDKAGNQTLQLASAGADLSALTLANYATSITSTGGTSISNAVTTITLYDERGEQIGTRQPDRLLATGGSATTITGAKTYNAFGEVASETDARAYTTNYTYNSMGRLLSKVLPQVSVTAENGRLSNVNPTEYYRYDQSGRLISVLDANGHRNTRQILAGTGHGDDEALIIKEFHPDTGIAETRYDVFGNARMTINEVGSVEGRDYDKLGRLITQTHAARPVGSVGNPTGNVVQLVDHFDYDGLGHRIDHWNSQFGSGYLEKTYFDAQGRVTSTVNFAGEATNYTYSWDAGLATAGLGTFGGWTKTTSNIGTSQLATESQDYFGRTVDQIDFGNHNYDFTFDKAGRLTARTNGQGESLGFSYYNTGAVAAQTGTQGSATYQYDAAGNRTLETFAKGGVTYRNDIASYDALGRMTSWTDRDTSNATINTTAWEYDAVGNVRRSNASYRALNSDGTLATTSSTQDYWYLYDSMNRFTLTKGSLSATNSSGDVVTGDAARGVGTIDRGTQGTAITYYFDGNRRSALYTAGVLGQRWEYLSPGPHGQQIIPDGTGTDGSWTLVTYTFSGDRREDYVYTADGYLAKTTKADAFMDPGAQPGQYDEFAPEPTLVAPPATGGGLSTITRDALGRITAYTELGGFDGSFDRSNIVYDMAGRELSETSTTIRRDTTGGPSQTYVTYITNSYTNGLLTQQLQIAFKNGVDSGSNGAPDSRQTYGYVWWDGALQSTIGNDNDNNGTTDWTTTYSYDSSGHVTQAHIADGQPRDANFVTDQNGQIIDRLEVKLSGNTTSAGNPHAVHYNFGGLQMGEVGNNGTDNVSYAASIANRLRPKQGLTGPFAGGLAYATPMADFEQSYDAINGTSTASTGSNYTVNSGDTLTSIAQAVWGDGSLWYLIAEANGLTGSESLADGRVLNIPNKVHNSRNAADTWRPYDPNEALGDTSPTTAKPPKKAPCGVLGVILLLVIAIAVTAITAGGAVAALAPASSGVTGVLSGLSAIAAGTTGLSAVAVVGIGAVAGALGSIVSQGVGVVTHIQDKFSWKGVALSALSGAIGAGIGPSGVFGKAGFAGSIGVGSKVLQAGLNGAAASAVTQGIGVATQLQSRFDFTGVAAAGVGAMAGSALGSQFGQAYTPGEVFAQRLATSAAGGLADAATRSLVNGTDFGDNIMAALPDIVAQTAGGFLVDAITGGLPKGAQSRTIDAEPQVAHEGLHYADNGPLSGAYSADALGVSNTADLLKQIAEMPLPTISSSDGDPLPGEIVVTAKRRPVTDQEVAASKALADQDTQAIYERDRQVSLANPGTVVPTLNSNEFTNGNLYGPNGTMTDTLLNPDIPVLDALSILNASPDVGKTIATETYGNLTRGALALGALEKGIADHPEYSDRFSADVQYLKDSIDKFKEQGDTKFNNIVLKQSYDGFTQVGEDSGIPVISQLSTVARVATGYETWQQGAVNIGVSIVAPKIITGGVKVVGAVGGKVLTVGGKVAIRGLAAAERGLAGGTFDLGVSGSQYTLSAPRIGGFDGTVGTIGARTRLVQGIEFENAAAADAAANVFGQGQSVRGLAVRAFDDAGNLLPGRAVLDQAGYLPEGGSLLAREYKLDQYVSLSARQSEHFPYLARNGGVIVGNNGRALGLRAGTPVGPLDVQRINGPSILQGGWWGQ</sequence>
<keyword evidence="1" id="KW-0677">Repeat</keyword>
<dbReference type="Gene3D" id="3.10.350.10">
    <property type="entry name" value="LysM domain"/>
    <property type="match status" value="1"/>
</dbReference>
<proteinExistence type="predicted"/>
<feature type="domain" description="LysM" evidence="4">
    <location>
        <begin position="3473"/>
        <end position="3520"/>
    </location>
</feature>
<keyword evidence="3" id="KW-1133">Transmembrane helix</keyword>
<evidence type="ECO:0000313" key="6">
    <source>
        <dbReference type="Proteomes" id="UP001419910"/>
    </source>
</evidence>
<evidence type="ECO:0000256" key="3">
    <source>
        <dbReference type="SAM" id="Phobius"/>
    </source>
</evidence>
<name>A0ABU9YCQ3_9SPHN</name>
<dbReference type="Proteomes" id="UP001419910">
    <property type="component" value="Unassembled WGS sequence"/>
</dbReference>
<evidence type="ECO:0000313" key="5">
    <source>
        <dbReference type="EMBL" id="MEN2793487.1"/>
    </source>
</evidence>
<dbReference type="InterPro" id="IPR050708">
    <property type="entry name" value="T6SS_VgrG/RHS"/>
</dbReference>